<feature type="region of interest" description="Disordered" evidence="1">
    <location>
        <begin position="1"/>
        <end position="33"/>
    </location>
</feature>
<dbReference type="Proteomes" id="UP001476798">
    <property type="component" value="Unassembled WGS sequence"/>
</dbReference>
<sequence>AGNEPDSRRSYAHPAGDATKLRRKTDHNNNAGPRTVIVTKCFKGMNTFGRH</sequence>
<protein>
    <submittedName>
        <fullName evidence="2">Uncharacterized protein</fullName>
    </submittedName>
</protein>
<comment type="caution">
    <text evidence="2">The sequence shown here is derived from an EMBL/GenBank/DDBJ whole genome shotgun (WGS) entry which is preliminary data.</text>
</comment>
<proteinExistence type="predicted"/>
<feature type="non-terminal residue" evidence="2">
    <location>
        <position position="1"/>
    </location>
</feature>
<accession>A0ABV0MG79</accession>
<evidence type="ECO:0000313" key="2">
    <source>
        <dbReference type="EMBL" id="MEQ2158116.1"/>
    </source>
</evidence>
<feature type="non-terminal residue" evidence="2">
    <location>
        <position position="51"/>
    </location>
</feature>
<name>A0ABV0MG79_9TELE</name>
<organism evidence="2 3">
    <name type="scientific">Goodea atripinnis</name>
    <dbReference type="NCBI Taxonomy" id="208336"/>
    <lineage>
        <taxon>Eukaryota</taxon>
        <taxon>Metazoa</taxon>
        <taxon>Chordata</taxon>
        <taxon>Craniata</taxon>
        <taxon>Vertebrata</taxon>
        <taxon>Euteleostomi</taxon>
        <taxon>Actinopterygii</taxon>
        <taxon>Neopterygii</taxon>
        <taxon>Teleostei</taxon>
        <taxon>Neoteleostei</taxon>
        <taxon>Acanthomorphata</taxon>
        <taxon>Ovalentaria</taxon>
        <taxon>Atherinomorphae</taxon>
        <taxon>Cyprinodontiformes</taxon>
        <taxon>Goodeidae</taxon>
        <taxon>Goodea</taxon>
    </lineage>
</organism>
<gene>
    <name evidence="2" type="ORF">GOODEAATRI_008940</name>
</gene>
<reference evidence="2 3" key="1">
    <citation type="submission" date="2021-06" db="EMBL/GenBank/DDBJ databases">
        <authorList>
            <person name="Palmer J.M."/>
        </authorList>
    </citation>
    <scope>NUCLEOTIDE SEQUENCE [LARGE SCALE GENOMIC DNA]</scope>
    <source>
        <strain evidence="2 3">GA_2019</strain>
        <tissue evidence="2">Muscle</tissue>
    </source>
</reference>
<keyword evidence="3" id="KW-1185">Reference proteome</keyword>
<dbReference type="EMBL" id="JAHRIO010000487">
    <property type="protein sequence ID" value="MEQ2158116.1"/>
    <property type="molecule type" value="Genomic_DNA"/>
</dbReference>
<evidence type="ECO:0000256" key="1">
    <source>
        <dbReference type="SAM" id="MobiDB-lite"/>
    </source>
</evidence>
<evidence type="ECO:0000313" key="3">
    <source>
        <dbReference type="Proteomes" id="UP001476798"/>
    </source>
</evidence>